<reference evidence="1 2" key="1">
    <citation type="submission" date="2018-07" db="EMBL/GenBank/DDBJ databases">
        <title>Genome assembly of strain KB82.</title>
        <authorList>
            <person name="Kukolya J."/>
            <person name="Horvath B."/>
            <person name="Nagy I."/>
            <person name="Toth A."/>
        </authorList>
    </citation>
    <scope>NUCLEOTIDE SEQUENCE [LARGE SCALE GENOMIC DNA]</scope>
    <source>
        <strain evidence="1 2">Kb82</strain>
    </source>
</reference>
<accession>A0ABR9TIJ1</accession>
<dbReference type="Proteomes" id="UP000640614">
    <property type="component" value="Unassembled WGS sequence"/>
</dbReference>
<proteinExistence type="predicted"/>
<gene>
    <name evidence="1" type="ORF">C4F50_09445</name>
</gene>
<name>A0ABR9TIJ1_9FLAO</name>
<evidence type="ECO:0000313" key="2">
    <source>
        <dbReference type="Proteomes" id="UP000640614"/>
    </source>
</evidence>
<evidence type="ECO:0000313" key="1">
    <source>
        <dbReference type="EMBL" id="MBE8725171.1"/>
    </source>
</evidence>
<organism evidence="1 2">
    <name type="scientific">Flavobacterium hungaricum</name>
    <dbReference type="NCBI Taxonomy" id="2082725"/>
    <lineage>
        <taxon>Bacteria</taxon>
        <taxon>Pseudomonadati</taxon>
        <taxon>Bacteroidota</taxon>
        <taxon>Flavobacteriia</taxon>
        <taxon>Flavobacteriales</taxon>
        <taxon>Flavobacteriaceae</taxon>
        <taxon>Flavobacterium</taxon>
    </lineage>
</organism>
<keyword evidence="2" id="KW-1185">Reference proteome</keyword>
<dbReference type="InterPro" id="IPR025560">
    <property type="entry name" value="Imm22"/>
</dbReference>
<protein>
    <recommendedName>
        <fullName evidence="3">Immunity protein 22</fullName>
    </recommendedName>
</protein>
<evidence type="ECO:0008006" key="3">
    <source>
        <dbReference type="Google" id="ProtNLM"/>
    </source>
</evidence>
<sequence length="135" mass="15910">MATESSHFWLGTFKTEKEFFDFFGEDQNYYSDKEDDNDEKYISEFAKSQGEYSVDHDFMECGFENDQISFEEKFSKYSYSSQWLAEAQKRLQNLGLNLEDINAAAFITSNEIKKPISIKNTNFNIIYIGEIEYEI</sequence>
<dbReference type="EMBL" id="PRDM01000002">
    <property type="protein sequence ID" value="MBE8725171.1"/>
    <property type="molecule type" value="Genomic_DNA"/>
</dbReference>
<dbReference type="Pfam" id="PF14112">
    <property type="entry name" value="DUF4284"/>
    <property type="match status" value="1"/>
</dbReference>
<comment type="caution">
    <text evidence="1">The sequence shown here is derived from an EMBL/GenBank/DDBJ whole genome shotgun (WGS) entry which is preliminary data.</text>
</comment>
<dbReference type="RefSeq" id="WP_193846231.1">
    <property type="nucleotide sequence ID" value="NZ_PRDM01000002.1"/>
</dbReference>